<proteinExistence type="predicted"/>
<accession>A0A9N9I0S2</accession>
<evidence type="ECO:0000313" key="1">
    <source>
        <dbReference type="EMBL" id="CAG8714952.1"/>
    </source>
</evidence>
<dbReference type="Proteomes" id="UP000789759">
    <property type="component" value="Unassembled WGS sequence"/>
</dbReference>
<gene>
    <name evidence="1" type="ORF">CPELLU_LOCUS12540</name>
</gene>
<protein>
    <submittedName>
        <fullName evidence="1">22884_t:CDS:1</fullName>
    </submittedName>
</protein>
<reference evidence="1" key="1">
    <citation type="submission" date="2021-06" db="EMBL/GenBank/DDBJ databases">
        <authorList>
            <person name="Kallberg Y."/>
            <person name="Tangrot J."/>
            <person name="Rosling A."/>
        </authorList>
    </citation>
    <scope>NUCLEOTIDE SEQUENCE</scope>
    <source>
        <strain evidence="1">FL966</strain>
    </source>
</reference>
<feature type="non-terminal residue" evidence="1">
    <location>
        <position position="1"/>
    </location>
</feature>
<evidence type="ECO:0000313" key="2">
    <source>
        <dbReference type="Proteomes" id="UP000789759"/>
    </source>
</evidence>
<name>A0A9N9I0S2_9GLOM</name>
<dbReference type="AlphaFoldDB" id="A0A9N9I0S2"/>
<comment type="caution">
    <text evidence="1">The sequence shown here is derived from an EMBL/GenBank/DDBJ whole genome shotgun (WGS) entry which is preliminary data.</text>
</comment>
<sequence>SEEKNKTKTIKPLLKSIRNYTTRAKFLVLKKRKYPCTNMLHFLFVKSFEIPMFYKKIRTSNIYEEETSLNSGSSKSLLEQTKAQVLNSQELKALSTQKAQEAYIITDLKVSKK</sequence>
<dbReference type="EMBL" id="CAJVQA010012243">
    <property type="protein sequence ID" value="CAG8714952.1"/>
    <property type="molecule type" value="Genomic_DNA"/>
</dbReference>
<keyword evidence="2" id="KW-1185">Reference proteome</keyword>
<organism evidence="1 2">
    <name type="scientific">Cetraspora pellucida</name>
    <dbReference type="NCBI Taxonomy" id="1433469"/>
    <lineage>
        <taxon>Eukaryota</taxon>
        <taxon>Fungi</taxon>
        <taxon>Fungi incertae sedis</taxon>
        <taxon>Mucoromycota</taxon>
        <taxon>Glomeromycotina</taxon>
        <taxon>Glomeromycetes</taxon>
        <taxon>Diversisporales</taxon>
        <taxon>Gigasporaceae</taxon>
        <taxon>Cetraspora</taxon>
    </lineage>
</organism>